<sequence>MLSVQPLKSAQGAADYYAAAFNYYAGDAQALRWLGKGAEYLGLSGVVEKEQMLQLLEGKLPNGQILQNKKGEHRPGFDMTFSAPKSVSILIGLQADPKLEQLHDLAVERAISFIEKEFAQARVVIDGKVHYVDTGKLVVAAFRQPSSRANDPATHTHGVTMNITLTSEDGKARSLASDIHGYQGVVEQLQKYITFGGLVYRTELGNLLKENNYRLEYVGKGMFEIEGISREVLREFSTRRVEIEDVMQENEWEGARMASKATLLSRPSKEEHDINVLRADWKKRADQLGFDPHEFVKNHKEQTKEAQAPGLFNSLTDRIFNLFFEKEDLIALASKEALFVAIETISQQTSVFDERTLKEIALRHTLTGKTIVPIDAIEKRINVAIKNQDLYEAHDSISNKRHFTTPWALTLETETLARIENNKGTVAPISTVHAVNKKQEMYESQSSFSLTNSQKNALMHVFLSEDRFNAIQGYAGAGKTTLLQLTTELATEKGFTLRGVAVTSSAVNELRSKAQIHSDVFPIVHQELQKAKNNSLEKTIYVLDEASMLSTIQGHEMIKLIEQKGARLLLVGDADQLSSVKCGRIFGQAQDYGIQTTRMTDIIRQNTPMAKQSVHDAITRNLHDSLQKLNQVRELGTHDERIEYIAYQWLNLSPAVRESTLVFAPTHRNRQEITQIIREELKKEGVLSGQEFLLNTLKAKPMEEIQHHHLQYYQKGDVVRFNLRIPRSKIKAGDYLIVDTITEKNKLNKTVPLITKENKTVLLHLSDLPEYKPTRAGLNRPLEFYEQRELALCINDKVLITRNNRKAGMENSSLAKVKSIGEHSILFHFEKDDTEREIDLLSDELKHVDHGYVLTNMKVQGKDKTYGIGLMESYNKASATLRNYYVQISRAITSMMLITDDKTRLLKALEFNDDEEKTALNAVESDTVLKHQQRFEAHKQSISITPIMDKKLEQEHYALLQKELIHHFSSAKEQQKSALAAKLALEITSDKKTLLLARQQLGYSESTIRQDALKMETLKLYNTLSDSEQKKLLLVKSYIKACEQTFTAYKSVHNGNKSILQQSIAFNHKLKRNELAHQIYESIEEYKPYLSHYSVGTLNRLGLPQYQIQKGEERALKRLVNLGEHAQNHQVSLAINTFFTTTNSKEKEHIGYLLKSQSKAVHPFLIKQSNETTDSLSSLWKTINIAAKEYEDREFRNTLNEKEKNYFDCIKNYKKLSREVAVHFSSSLYYMESGKEIPEEHLQKQNEISTLRSEIAFNIQNTNDTDKTLNYFKIDKQSLTNNASRHAKRQTVSELKNNSHFERKKVVAHLIAHDLKGHYPFIKELGIDTKKLNALIRIENRKAYLNELNDTQKKEYLSVVEYKTTRKKASIAWKKIFSDKERNELSSHWKIHQAQELTAKRDFLASSICRNTNTHAYLEKENLDLIKIEAHGKQHEARVKTIQEMAQKKGNLLIQLENRISKMNGMEAKNWHKSWGKLTVQCDRIFNNNLLYSKAIESTELSLDSYTEKQKLLLDKHELLNTSFAKEPIKSAYIKQHVSVDNRKFFDANAVNESLTSNPIETYRAIFGEPKKITSREMRYSGGLIISLKGSKSGCWYDFSTGEGGNPIQAIMRERNSSFPEALKEGAAISGITTSMVISPIKRQKTNHKNHEIEEEKNKITSARSIVKGGISIKNTLAERYLKQHRRIEHPERLNVLFWPKGSAWKGIDDDGKLYDRVNKIPALLIPAYNEKNEITGVQRIYLDSKSGKKNTFLETAKLSQGKLENSAAILQKGDKFGRLYLVEGPETGASVAMADPKATVLVSLGLSNLKNLSLLIKKFNPKEVIIAGDNDTLSKNKTLNITYEAQQYYKDRGIESRVCLPNSLAGMEKTDWNDVHKNHGLSEIKAQLGLEIGTSSMTDFSKIYHGIIDNKIDSCVTRYNEKTLHNERELSNIMRDIADTKSVIGSSSLKENSQIKIKEIKNNELSRNQITLDL</sequence>
<dbReference type="InterPro" id="IPR014059">
    <property type="entry name" value="TraI/TrwC_relax"/>
</dbReference>
<evidence type="ECO:0000259" key="8">
    <source>
        <dbReference type="Pfam" id="PF13362"/>
    </source>
</evidence>
<evidence type="ECO:0000259" key="9">
    <source>
        <dbReference type="Pfam" id="PF23639"/>
    </source>
</evidence>
<feature type="domain" description="DUF7146" evidence="9">
    <location>
        <begin position="1659"/>
        <end position="1769"/>
    </location>
</feature>
<keyword evidence="2" id="KW-0639">Primosome</keyword>
<organism evidence="10 11">
    <name type="scientific">Legionella santicrucis</name>
    <dbReference type="NCBI Taxonomy" id="45074"/>
    <lineage>
        <taxon>Bacteria</taxon>
        <taxon>Pseudomonadati</taxon>
        <taxon>Pseudomonadota</taxon>
        <taxon>Gammaproteobacteria</taxon>
        <taxon>Legionellales</taxon>
        <taxon>Legionellaceae</taxon>
        <taxon>Legionella</taxon>
    </lineage>
</organism>
<dbReference type="GO" id="GO:0003677">
    <property type="term" value="F:DNA binding"/>
    <property type="evidence" value="ECO:0007669"/>
    <property type="project" value="InterPro"/>
</dbReference>
<dbReference type="InterPro" id="IPR034154">
    <property type="entry name" value="TOPRIM_DnaG/twinkle"/>
</dbReference>
<keyword evidence="4" id="KW-0548">Nucleotidyltransferase</keyword>
<evidence type="ECO:0000256" key="2">
    <source>
        <dbReference type="ARBA" id="ARBA00022515"/>
    </source>
</evidence>
<dbReference type="RefSeq" id="WP_058512900.1">
    <property type="nucleotide sequence ID" value="NZ_CAAAIH010000025.1"/>
</dbReference>
<dbReference type="InterPro" id="IPR014862">
    <property type="entry name" value="TrwC"/>
</dbReference>
<dbReference type="SUPFAM" id="SSF57783">
    <property type="entry name" value="Zinc beta-ribbon"/>
    <property type="match status" value="1"/>
</dbReference>
<dbReference type="Pfam" id="PF23639">
    <property type="entry name" value="DUF7146"/>
    <property type="match status" value="1"/>
</dbReference>
<dbReference type="GO" id="GO:0000428">
    <property type="term" value="C:DNA-directed RNA polymerase complex"/>
    <property type="evidence" value="ECO:0007669"/>
    <property type="project" value="UniProtKB-KW"/>
</dbReference>
<keyword evidence="6" id="KW-0804">Transcription</keyword>
<feature type="domain" description="Toprim" evidence="8">
    <location>
        <begin position="1780"/>
        <end position="1881"/>
    </location>
</feature>
<dbReference type="InterPro" id="IPR055570">
    <property type="entry name" value="DUF7146"/>
</dbReference>
<evidence type="ECO:0000259" key="7">
    <source>
        <dbReference type="Pfam" id="PF08751"/>
    </source>
</evidence>
<dbReference type="SUPFAM" id="SSF55464">
    <property type="entry name" value="Origin of replication-binding domain, RBD-like"/>
    <property type="match status" value="1"/>
</dbReference>
<dbReference type="Pfam" id="PF13604">
    <property type="entry name" value="AAA_30"/>
    <property type="match status" value="1"/>
</dbReference>
<dbReference type="GO" id="GO:1990077">
    <property type="term" value="C:primosome complex"/>
    <property type="evidence" value="ECO:0007669"/>
    <property type="project" value="UniProtKB-KW"/>
</dbReference>
<keyword evidence="1" id="KW-0240">DNA-directed RNA polymerase</keyword>
<keyword evidence="11" id="KW-1185">Reference proteome</keyword>
<dbReference type="InterPro" id="IPR006171">
    <property type="entry name" value="TOPRIM_dom"/>
</dbReference>
<dbReference type="NCBIfam" id="NF041492">
    <property type="entry name" value="MobF"/>
    <property type="match status" value="1"/>
</dbReference>
<evidence type="ECO:0000256" key="1">
    <source>
        <dbReference type="ARBA" id="ARBA00022478"/>
    </source>
</evidence>
<proteinExistence type="predicted"/>
<dbReference type="Pfam" id="PF08751">
    <property type="entry name" value="TrwC"/>
    <property type="match status" value="1"/>
</dbReference>
<dbReference type="Proteomes" id="UP000054703">
    <property type="component" value="Unassembled WGS sequence"/>
</dbReference>
<feature type="domain" description="TrwC relaxase" evidence="7">
    <location>
        <begin position="11"/>
        <end position="287"/>
    </location>
</feature>
<reference evidence="10 11" key="1">
    <citation type="submission" date="2015-11" db="EMBL/GenBank/DDBJ databases">
        <title>Genomic analysis of 38 Legionella species identifies large and diverse effector repertoires.</title>
        <authorList>
            <person name="Burstein D."/>
            <person name="Amaro F."/>
            <person name="Zusman T."/>
            <person name="Lifshitz Z."/>
            <person name="Cohen O."/>
            <person name="Gilbert J.A."/>
            <person name="Pupko T."/>
            <person name="Shuman H.A."/>
            <person name="Segal G."/>
        </authorList>
    </citation>
    <scope>NUCLEOTIDE SEQUENCE [LARGE SCALE GENOMIC DNA]</scope>
    <source>
        <strain evidence="10 11">SC-63-C7</strain>
    </source>
</reference>
<gene>
    <name evidence="10" type="ORF">Lsan_0427</name>
</gene>
<dbReference type="GO" id="GO:0006269">
    <property type="term" value="P:DNA replication, synthesis of primer"/>
    <property type="evidence" value="ECO:0007669"/>
    <property type="project" value="UniProtKB-KW"/>
</dbReference>
<dbReference type="CDD" id="cd01029">
    <property type="entry name" value="TOPRIM_primases"/>
    <property type="match status" value="1"/>
</dbReference>
<dbReference type="Gene3D" id="3.40.50.300">
    <property type="entry name" value="P-loop containing nucleotide triphosphate hydrolases"/>
    <property type="match status" value="1"/>
</dbReference>
<dbReference type="STRING" id="45074.Lsan_0427"/>
<dbReference type="Gene3D" id="3.90.580.10">
    <property type="entry name" value="Zinc finger, CHC2-type domain"/>
    <property type="match status" value="1"/>
</dbReference>
<dbReference type="EMBL" id="LNYU01000009">
    <property type="protein sequence ID" value="KTD66482.1"/>
    <property type="molecule type" value="Genomic_DNA"/>
</dbReference>
<keyword evidence="5" id="KW-0235">DNA replication</keyword>
<dbReference type="OrthoDB" id="1634048at2"/>
<dbReference type="InterPro" id="IPR036977">
    <property type="entry name" value="DNA_primase_Znf_CHC2"/>
</dbReference>
<evidence type="ECO:0000256" key="5">
    <source>
        <dbReference type="ARBA" id="ARBA00022705"/>
    </source>
</evidence>
<dbReference type="GO" id="GO:0008270">
    <property type="term" value="F:zinc ion binding"/>
    <property type="evidence" value="ECO:0007669"/>
    <property type="project" value="InterPro"/>
</dbReference>
<dbReference type="SUPFAM" id="SSF52540">
    <property type="entry name" value="P-loop containing nucleoside triphosphate hydrolases"/>
    <property type="match status" value="2"/>
</dbReference>
<dbReference type="GO" id="GO:0016779">
    <property type="term" value="F:nucleotidyltransferase activity"/>
    <property type="evidence" value="ECO:0007669"/>
    <property type="project" value="UniProtKB-KW"/>
</dbReference>
<dbReference type="PATRIC" id="fig|45074.5.peg.453"/>
<evidence type="ECO:0000256" key="3">
    <source>
        <dbReference type="ARBA" id="ARBA00022679"/>
    </source>
</evidence>
<dbReference type="Pfam" id="PF13362">
    <property type="entry name" value="Toprim_3"/>
    <property type="match status" value="1"/>
</dbReference>
<keyword evidence="3" id="KW-0808">Transferase</keyword>
<evidence type="ECO:0000256" key="4">
    <source>
        <dbReference type="ARBA" id="ARBA00022695"/>
    </source>
</evidence>
<name>A0A0W0ZBE4_9GAMM</name>
<evidence type="ECO:0000256" key="6">
    <source>
        <dbReference type="ARBA" id="ARBA00023163"/>
    </source>
</evidence>
<evidence type="ECO:0000313" key="10">
    <source>
        <dbReference type="EMBL" id="KTD66482.1"/>
    </source>
</evidence>
<dbReference type="NCBIfam" id="TIGR02686">
    <property type="entry name" value="relax_trwC"/>
    <property type="match status" value="1"/>
</dbReference>
<dbReference type="InterPro" id="IPR027417">
    <property type="entry name" value="P-loop_NTPase"/>
</dbReference>
<evidence type="ECO:0000313" key="11">
    <source>
        <dbReference type="Proteomes" id="UP000054703"/>
    </source>
</evidence>
<protein>
    <submittedName>
        <fullName evidence="10">TraI</fullName>
    </submittedName>
</protein>
<comment type="caution">
    <text evidence="10">The sequence shown here is derived from an EMBL/GenBank/DDBJ whole genome shotgun (WGS) entry which is preliminary data.</text>
</comment>
<accession>A0A0W0ZBE4</accession>